<dbReference type="PANTHER" id="PTHR43330:SF8">
    <property type="entry name" value="METHIONINE AMINOPEPTIDASE 1D, MITOCHONDRIAL"/>
    <property type="match status" value="1"/>
</dbReference>
<evidence type="ECO:0000256" key="4">
    <source>
        <dbReference type="ARBA" id="ARBA00022801"/>
    </source>
</evidence>
<dbReference type="Pfam" id="PF00557">
    <property type="entry name" value="Peptidase_M24"/>
    <property type="match status" value="1"/>
</dbReference>
<feature type="binding site" evidence="5">
    <location>
        <position position="299"/>
    </location>
    <ligand>
        <name>a divalent metal cation</name>
        <dbReference type="ChEBI" id="CHEBI:60240"/>
        <label>2</label>
        <note>catalytic</note>
    </ligand>
</feature>
<evidence type="ECO:0000313" key="8">
    <source>
        <dbReference type="EMBL" id="TRY74391.1"/>
    </source>
</evidence>
<evidence type="ECO:0000256" key="5">
    <source>
        <dbReference type="HAMAP-Rule" id="MF_03174"/>
    </source>
</evidence>
<dbReference type="Gene3D" id="3.90.230.10">
    <property type="entry name" value="Creatinase/methionine aminopeptidase superfamily"/>
    <property type="match status" value="1"/>
</dbReference>
<evidence type="ECO:0000256" key="3">
    <source>
        <dbReference type="ARBA" id="ARBA00022723"/>
    </source>
</evidence>
<feature type="binding site" evidence="5">
    <location>
        <position position="299"/>
    </location>
    <ligand>
        <name>a divalent metal cation</name>
        <dbReference type="ChEBI" id="CHEBI:60240"/>
        <label>1</label>
    </ligand>
</feature>
<evidence type="ECO:0000256" key="6">
    <source>
        <dbReference type="RuleBase" id="RU003653"/>
    </source>
</evidence>
<dbReference type="PRINTS" id="PR00599">
    <property type="entry name" value="MAPEPTIDASE"/>
</dbReference>
<gene>
    <name evidence="8" type="ORF">TCAL_04601</name>
</gene>
<keyword evidence="4 5" id="KW-0378">Hydrolase</keyword>
<dbReference type="PROSITE" id="PS00680">
    <property type="entry name" value="MAP_1"/>
    <property type="match status" value="1"/>
</dbReference>
<reference evidence="8 9" key="1">
    <citation type="journal article" date="2018" name="Nat. Ecol. Evol.">
        <title>Genomic signatures of mitonuclear coevolution across populations of Tigriopus californicus.</title>
        <authorList>
            <person name="Barreto F.S."/>
            <person name="Watson E.T."/>
            <person name="Lima T.G."/>
            <person name="Willett C.S."/>
            <person name="Edmands S."/>
            <person name="Li W."/>
            <person name="Burton R.S."/>
        </authorList>
    </citation>
    <scope>NUCLEOTIDE SEQUENCE [LARGE SCALE GENOMIC DNA]</scope>
    <source>
        <strain evidence="8 9">San Diego</strain>
    </source>
</reference>
<dbReference type="InterPro" id="IPR000994">
    <property type="entry name" value="Pept_M24"/>
</dbReference>
<dbReference type="GO" id="GO:0006508">
    <property type="term" value="P:proteolysis"/>
    <property type="evidence" value="ECO:0007669"/>
    <property type="project" value="UniProtKB-KW"/>
</dbReference>
<feature type="binding site" evidence="5">
    <location>
        <position position="243"/>
    </location>
    <ligand>
        <name>substrate</name>
    </ligand>
</feature>
<keyword evidence="1 5" id="KW-0031">Aminopeptidase</keyword>
<dbReference type="Proteomes" id="UP000318571">
    <property type="component" value="Chromosome 2"/>
</dbReference>
<feature type="binding site" evidence="5">
    <location>
        <position position="173"/>
    </location>
    <ligand>
        <name>a divalent metal cation</name>
        <dbReference type="ChEBI" id="CHEBI:60240"/>
        <label>1</label>
    </ligand>
</feature>
<feature type="domain" description="Peptidase M24" evidence="7">
    <location>
        <begin position="80"/>
        <end position="305"/>
    </location>
</feature>
<feature type="binding site" evidence="5">
    <location>
        <position position="162"/>
    </location>
    <ligand>
        <name>a divalent metal cation</name>
        <dbReference type="ChEBI" id="CHEBI:60240"/>
        <label>1</label>
    </ligand>
</feature>
<name>A0A553P9M8_TIGCA</name>
<evidence type="ECO:0000313" key="9">
    <source>
        <dbReference type="Proteomes" id="UP000318571"/>
    </source>
</evidence>
<dbReference type="SUPFAM" id="SSF55920">
    <property type="entry name" value="Creatinase/aminopeptidase"/>
    <property type="match status" value="1"/>
</dbReference>
<keyword evidence="2 5" id="KW-0645">Protease</keyword>
<dbReference type="EMBL" id="VCGU01000005">
    <property type="protein sequence ID" value="TRY74391.1"/>
    <property type="molecule type" value="Genomic_DNA"/>
</dbReference>
<dbReference type="InterPro" id="IPR036005">
    <property type="entry name" value="Creatinase/aminopeptidase-like"/>
</dbReference>
<feature type="binding site" evidence="5">
    <location>
        <position position="268"/>
    </location>
    <ligand>
        <name>a divalent metal cation</name>
        <dbReference type="ChEBI" id="CHEBI:60240"/>
        <label>2</label>
        <note>catalytic</note>
    </ligand>
</feature>
<sequence>MYKSGILRVFARGWTGSRGFFGGQGPSSKSYDVIKPQQVTPQISPDTFPKDIVCPAYARTGIPDPAPAQPEIHTQASIQGIRAACQLARRVLDEVGSRVKPGLTTDDLDQIVLELCMTHRAYPSPLNYKGFPKCVCTSVNNVTCHGIPDNRSLVPGDVINIDITVFTGGFHGDCSETYTVGKVDEPAQKLIESTRGALMAAIEGVTPGQPIHRIGSVISEFVTHTPYTVVPAFIGHGIGSYFHGPPDIYHVPNRYPGVLTPGMIFTIEPILSEGTHELILLEDEWTAVSADDSRSAQFEHTVLVGKERLEILTE</sequence>
<feature type="binding site" evidence="5">
    <location>
        <position position="145"/>
    </location>
    <ligand>
        <name>substrate</name>
    </ligand>
</feature>
<accession>A0A553P9M8</accession>
<dbReference type="InterPro" id="IPR002467">
    <property type="entry name" value="Pept_M24A_MAP1"/>
</dbReference>
<dbReference type="CDD" id="cd01086">
    <property type="entry name" value="MetAP1"/>
    <property type="match status" value="1"/>
</dbReference>
<protein>
    <recommendedName>
        <fullName evidence="6">Methionine aminopeptidase</fullName>
        <ecNumber evidence="6">3.4.11.18</ecNumber>
    </recommendedName>
</protein>
<dbReference type="GO" id="GO:0004239">
    <property type="term" value="F:initiator methionyl aminopeptidase activity"/>
    <property type="evidence" value="ECO:0007669"/>
    <property type="project" value="UniProtKB-UniRule"/>
</dbReference>
<proteinExistence type="inferred from homology"/>
<comment type="function">
    <text evidence="6">Cotranslationally removes the N-terminal methionine from nascent proteins. The N-terminal methionine is often cleaved when the second residue in the primary sequence is small and uncharged (Met-Ala-, Cys, Gly, Pro, Ser, Thr, or Val).</text>
</comment>
<keyword evidence="9" id="KW-1185">Reference proteome</keyword>
<dbReference type="HAMAP" id="MF_01974">
    <property type="entry name" value="MetAP_1"/>
    <property type="match status" value="1"/>
</dbReference>
<dbReference type="InterPro" id="IPR001714">
    <property type="entry name" value="Pept_M24_MAP"/>
</dbReference>
<dbReference type="AlphaFoldDB" id="A0A553P9M8"/>
<dbReference type="OMA" id="SSKMYVM"/>
<dbReference type="GO" id="GO:0046872">
    <property type="term" value="F:metal ion binding"/>
    <property type="evidence" value="ECO:0007669"/>
    <property type="project" value="UniProtKB-UniRule"/>
</dbReference>
<keyword evidence="3 5" id="KW-0479">Metal-binding</keyword>
<evidence type="ECO:0000256" key="2">
    <source>
        <dbReference type="ARBA" id="ARBA00022670"/>
    </source>
</evidence>
<dbReference type="PANTHER" id="PTHR43330">
    <property type="entry name" value="METHIONINE AMINOPEPTIDASE"/>
    <property type="match status" value="1"/>
</dbReference>
<comment type="cofactor">
    <cofactor evidence="5">
        <name>Co(2+)</name>
        <dbReference type="ChEBI" id="CHEBI:48828"/>
    </cofactor>
    <cofactor evidence="5">
        <name>Zn(2+)</name>
        <dbReference type="ChEBI" id="CHEBI:29105"/>
    </cofactor>
    <cofactor evidence="5">
        <name>Mn(2+)</name>
        <dbReference type="ChEBI" id="CHEBI:29035"/>
    </cofactor>
    <cofactor evidence="5">
        <name>Fe(2+)</name>
        <dbReference type="ChEBI" id="CHEBI:29033"/>
    </cofactor>
    <text evidence="5">Binds 2 divalent metal cations per subunit. Has a high-affinity and a low affinity metal-binding site. The true nature of the physiological cofactor is under debate. The enzyme is active with cobalt, zinc, manganese or divalent iron ions. Most likely, methionine aminopeptidases function as mononuclear Fe(2+)-metalloproteases under physiological conditions, and the catalytically relevant metal-binding site has been assigned to the histidine-containing high-affinity site.</text>
</comment>
<feature type="binding site" evidence="5">
    <location>
        <position position="236"/>
    </location>
    <ligand>
        <name>a divalent metal cation</name>
        <dbReference type="ChEBI" id="CHEBI:60240"/>
        <label>2</label>
        <note>catalytic</note>
    </ligand>
</feature>
<comment type="similarity">
    <text evidence="5">Belongs to the peptidase M24A family. Methionine aminopeptidase type 1 subfamily.</text>
</comment>
<dbReference type="STRING" id="6832.A0A553P9M8"/>
<comment type="catalytic activity">
    <reaction evidence="5 6">
        <text>Release of N-terminal amino acids, preferentially methionine, from peptides and arylamides.</text>
        <dbReference type="EC" id="3.4.11.18"/>
    </reaction>
</comment>
<dbReference type="NCBIfam" id="TIGR00500">
    <property type="entry name" value="met_pdase_I"/>
    <property type="match status" value="1"/>
</dbReference>
<evidence type="ECO:0000259" key="7">
    <source>
        <dbReference type="Pfam" id="PF00557"/>
    </source>
</evidence>
<organism evidence="8 9">
    <name type="scientific">Tigriopus californicus</name>
    <name type="common">Marine copepod</name>
    <dbReference type="NCBI Taxonomy" id="6832"/>
    <lineage>
        <taxon>Eukaryota</taxon>
        <taxon>Metazoa</taxon>
        <taxon>Ecdysozoa</taxon>
        <taxon>Arthropoda</taxon>
        <taxon>Crustacea</taxon>
        <taxon>Multicrustacea</taxon>
        <taxon>Hexanauplia</taxon>
        <taxon>Copepoda</taxon>
        <taxon>Harpacticoida</taxon>
        <taxon>Harpacticidae</taxon>
        <taxon>Tigriopus</taxon>
    </lineage>
</organism>
<dbReference type="EC" id="3.4.11.18" evidence="6"/>
<dbReference type="OrthoDB" id="3209743at2759"/>
<dbReference type="GO" id="GO:0070006">
    <property type="term" value="F:metalloaminopeptidase activity"/>
    <property type="evidence" value="ECO:0007669"/>
    <property type="project" value="UniProtKB-UniRule"/>
</dbReference>
<feature type="binding site" evidence="5">
    <location>
        <position position="173"/>
    </location>
    <ligand>
        <name>a divalent metal cation</name>
        <dbReference type="ChEBI" id="CHEBI:60240"/>
        <label>2</label>
        <note>catalytic</note>
    </ligand>
</feature>
<evidence type="ECO:0000256" key="1">
    <source>
        <dbReference type="ARBA" id="ARBA00022438"/>
    </source>
</evidence>
<comment type="caution">
    <text evidence="8">The sequence shown here is derived from an EMBL/GenBank/DDBJ whole genome shotgun (WGS) entry which is preliminary data.</text>
</comment>